<dbReference type="Proteomes" id="UP000037146">
    <property type="component" value="Unassembled WGS sequence"/>
</dbReference>
<dbReference type="SUPFAM" id="SSF101478">
    <property type="entry name" value="ADP-ribosylglycohydrolase"/>
    <property type="match status" value="1"/>
</dbReference>
<keyword evidence="1" id="KW-0479">Metal-binding</keyword>
<feature type="binding site" evidence="1">
    <location>
        <position position="281"/>
    </location>
    <ligand>
        <name>Mg(2+)</name>
        <dbReference type="ChEBI" id="CHEBI:18420"/>
        <label>1</label>
    </ligand>
</feature>
<dbReference type="PATRIC" id="fig|1679170.3.peg.3794"/>
<dbReference type="Gene3D" id="1.10.4080.10">
    <property type="entry name" value="ADP-ribosylation/Crystallin J1"/>
    <property type="match status" value="1"/>
</dbReference>
<dbReference type="GO" id="GO:0046872">
    <property type="term" value="F:metal ion binding"/>
    <property type="evidence" value="ECO:0007669"/>
    <property type="project" value="UniProtKB-KW"/>
</dbReference>
<keyword evidence="2" id="KW-0378">Hydrolase</keyword>
<dbReference type="OrthoDB" id="9761704at2"/>
<dbReference type="InterPro" id="IPR005502">
    <property type="entry name" value="Ribosyl_crysJ1"/>
</dbReference>
<proteinExistence type="predicted"/>
<feature type="binding site" evidence="1">
    <location>
        <position position="59"/>
    </location>
    <ligand>
        <name>Mg(2+)</name>
        <dbReference type="ChEBI" id="CHEBI:18420"/>
        <label>1</label>
    </ligand>
</feature>
<comment type="caution">
    <text evidence="2">The sequence shown here is derived from an EMBL/GenBank/DDBJ whole genome shotgun (WGS) entry which is preliminary data.</text>
</comment>
<dbReference type="EMBL" id="LFZW01000001">
    <property type="protein sequence ID" value="KMY50964.1"/>
    <property type="molecule type" value="Genomic_DNA"/>
</dbReference>
<dbReference type="STRING" id="1679170.AC625_16700"/>
<organism evidence="2 3">
    <name type="scientific">Peribacillus loiseleuriae</name>
    <dbReference type="NCBI Taxonomy" id="1679170"/>
    <lineage>
        <taxon>Bacteria</taxon>
        <taxon>Bacillati</taxon>
        <taxon>Bacillota</taxon>
        <taxon>Bacilli</taxon>
        <taxon>Bacillales</taxon>
        <taxon>Bacillaceae</taxon>
        <taxon>Peribacillus</taxon>
    </lineage>
</organism>
<feature type="binding site" evidence="1">
    <location>
        <position position="283"/>
    </location>
    <ligand>
        <name>Mg(2+)</name>
        <dbReference type="ChEBI" id="CHEBI:18420"/>
        <label>1</label>
    </ligand>
</feature>
<evidence type="ECO:0000313" key="3">
    <source>
        <dbReference type="Proteomes" id="UP000037146"/>
    </source>
</evidence>
<dbReference type="Pfam" id="PF03747">
    <property type="entry name" value="ADP_ribosyl_GH"/>
    <property type="match status" value="1"/>
</dbReference>
<feature type="binding site" evidence="1">
    <location>
        <position position="60"/>
    </location>
    <ligand>
        <name>Mg(2+)</name>
        <dbReference type="ChEBI" id="CHEBI:18420"/>
        <label>1</label>
    </ligand>
</feature>
<dbReference type="AlphaFoldDB" id="A0A0K9GW93"/>
<evidence type="ECO:0000256" key="1">
    <source>
        <dbReference type="PIRSR" id="PIRSR605502-1"/>
    </source>
</evidence>
<gene>
    <name evidence="2" type="ORF">AC625_16700</name>
</gene>
<keyword evidence="1" id="KW-0460">Magnesium</keyword>
<keyword evidence="3" id="KW-1185">Reference proteome</keyword>
<comment type="cofactor">
    <cofactor evidence="1">
        <name>Mg(2+)</name>
        <dbReference type="ChEBI" id="CHEBI:18420"/>
    </cofactor>
    <text evidence="1">Binds 2 magnesium ions per subunit.</text>
</comment>
<dbReference type="InterPro" id="IPR036705">
    <property type="entry name" value="Ribosyl_crysJ1_sf"/>
</dbReference>
<protein>
    <submittedName>
        <fullName evidence="2">ADP-ribosylglycohydrolase</fullName>
    </submittedName>
</protein>
<name>A0A0K9GW93_9BACI</name>
<dbReference type="GO" id="GO:0016787">
    <property type="term" value="F:hydrolase activity"/>
    <property type="evidence" value="ECO:0007669"/>
    <property type="project" value="UniProtKB-KW"/>
</dbReference>
<dbReference type="Gene3D" id="2.60.120.560">
    <property type="entry name" value="Exo-inulinase, domain 1"/>
    <property type="match status" value="1"/>
</dbReference>
<dbReference type="RefSeq" id="WP_049682313.1">
    <property type="nucleotide sequence ID" value="NZ_LFZW01000001.1"/>
</dbReference>
<accession>A0A0K9GW93</accession>
<sequence length="700" mass="78825">MENHNYAELTYAGVLGKLIGVYLGRPVEGWAYEKIQSEFNEINYYVHEECKVPLIVADDDISGTFGFFKALKDYNYQDLTAEKFGDTWLNYIIEDKTVLWWGGLGRSTEHTAFLRLKNGVKAPMSGSIEMNGQTLAEQIGAQIFIDAIAMSCPNNPDRAVELIKASASVSHDGMAVEAACFLGAMQAMAFEEKEINTLLDRGLKYISNPFLKQAIQETREVCKEEKDWRKVRAFLDSKYGYKQFPGCCHIIPNHLMVLVAFILGEDDFQKSIMIAASAGWDTDCNAGNVGCLNGIRLGLDGIGSGPDFRNPVRDMMYVVSSDGGSVVTDAVKETHKIVEASKRLIGENYEREEKAYTFDFKGSTQGFDLCPYSTNHTSHSKIYNANEVSDENGLLIECNGVAKGLSVHVSTPVFIDFDQLAVNFSTTASPTLYASQKVTSTIHYHDSKEVQIKHYVLYYDINNEVRRFESEPTSLQQGENKVEWVVPDTEGMAIFRMGYEILCEERFDGSLVIKDIDWNEAPSHFYQKGMMMTSIWSTTPFWLYSWSSSAKHFAADFKYTYCISHHEKNGVVTIGTQDWKNYSVESALEFSLHESAGLIVRSNGHRRYYAAKFVNGKQIVIVCRKDNEERILGSVDFEYEHDKLYKIEFSANENMLSVSVNGQKLIELIDRINTYDRGAAGFIIDNGSMVADGFSVKNIM</sequence>
<reference evidence="3" key="1">
    <citation type="submission" date="2015-07" db="EMBL/GenBank/DDBJ databases">
        <title>Genome sequencing project for genomic taxonomy and phylogenomics of Bacillus-like bacteria.</title>
        <authorList>
            <person name="Liu B."/>
            <person name="Wang J."/>
            <person name="Zhu Y."/>
            <person name="Liu G."/>
            <person name="Chen Q."/>
            <person name="Chen Z."/>
            <person name="Lan J."/>
            <person name="Che J."/>
            <person name="Ge C."/>
            <person name="Shi H."/>
            <person name="Pan Z."/>
            <person name="Liu X."/>
        </authorList>
    </citation>
    <scope>NUCLEOTIDE SEQUENCE [LARGE SCALE GENOMIC DNA]</scope>
    <source>
        <strain evidence="3">FJAT-27997</strain>
    </source>
</reference>
<evidence type="ECO:0000313" key="2">
    <source>
        <dbReference type="EMBL" id="KMY50964.1"/>
    </source>
</evidence>